<keyword evidence="2" id="KW-0862">Zinc</keyword>
<dbReference type="InterPro" id="IPR036864">
    <property type="entry name" value="Zn2-C6_fun-type_DNA-bd_sf"/>
</dbReference>
<keyword evidence="1" id="KW-0479">Metal-binding</keyword>
<keyword evidence="9" id="KW-1185">Reference proteome</keyword>
<gene>
    <name evidence="8" type="ORF">BKA59DRAFT_278111</name>
</gene>
<sequence>MDTPGGSAGKMRQGARGVPKVKSGCKTCKTRRKKCDEKKPACSRCVQAGWKCDFLLIPSHEHTTRSACMIGAVEASNPLSLQHRAVLPWEESVHGDFPRVMSTLPSHLRNLNWLQAGLFDYFQAVCAPEFSLYFQSNIWEGLILQIVYSEPWALKAALSISTLSRNHYTPEQMNFVPASPFEYAMVCYSQAIITLNGILETSTNGSYLAVIGVILFVTIEFLQKIPVPAYHPQGRIVRNHVHTHIQGGLAILRHGQPRQDLEYLREALGLLQYQEQQFNSFEIANQ</sequence>
<evidence type="ECO:0000256" key="6">
    <source>
        <dbReference type="ARBA" id="ARBA00023242"/>
    </source>
</evidence>
<evidence type="ECO:0000256" key="2">
    <source>
        <dbReference type="ARBA" id="ARBA00022833"/>
    </source>
</evidence>
<dbReference type="CDD" id="cd00067">
    <property type="entry name" value="GAL4"/>
    <property type="match status" value="1"/>
</dbReference>
<dbReference type="SUPFAM" id="SSF57701">
    <property type="entry name" value="Zn2/Cys6 DNA-binding domain"/>
    <property type="match status" value="1"/>
</dbReference>
<dbReference type="Pfam" id="PF00172">
    <property type="entry name" value="Zn_clus"/>
    <property type="match status" value="1"/>
</dbReference>
<dbReference type="AlphaFoldDB" id="A0A8K0W750"/>
<evidence type="ECO:0000313" key="9">
    <source>
        <dbReference type="Proteomes" id="UP000813427"/>
    </source>
</evidence>
<dbReference type="GO" id="GO:0003677">
    <property type="term" value="F:DNA binding"/>
    <property type="evidence" value="ECO:0007669"/>
    <property type="project" value="UniProtKB-KW"/>
</dbReference>
<evidence type="ECO:0000259" key="7">
    <source>
        <dbReference type="PROSITE" id="PS50048"/>
    </source>
</evidence>
<dbReference type="PANTHER" id="PTHR36206">
    <property type="entry name" value="ASPERCRYPTIN BIOSYNTHESIS CLUSTER-SPECIFIC TRANSCRIPTION REGULATOR ATNN-RELATED"/>
    <property type="match status" value="1"/>
</dbReference>
<dbReference type="GO" id="GO:0000981">
    <property type="term" value="F:DNA-binding transcription factor activity, RNA polymerase II-specific"/>
    <property type="evidence" value="ECO:0007669"/>
    <property type="project" value="InterPro"/>
</dbReference>
<dbReference type="Gene3D" id="4.10.240.10">
    <property type="entry name" value="Zn(2)-C6 fungal-type DNA-binding domain"/>
    <property type="match status" value="1"/>
</dbReference>
<dbReference type="PRINTS" id="PR00755">
    <property type="entry name" value="AFLATOXINBRP"/>
</dbReference>
<evidence type="ECO:0000256" key="1">
    <source>
        <dbReference type="ARBA" id="ARBA00022723"/>
    </source>
</evidence>
<proteinExistence type="predicted"/>
<organism evidence="8 9">
    <name type="scientific">Fusarium tricinctum</name>
    <dbReference type="NCBI Taxonomy" id="61284"/>
    <lineage>
        <taxon>Eukaryota</taxon>
        <taxon>Fungi</taxon>
        <taxon>Dikarya</taxon>
        <taxon>Ascomycota</taxon>
        <taxon>Pezizomycotina</taxon>
        <taxon>Sordariomycetes</taxon>
        <taxon>Hypocreomycetidae</taxon>
        <taxon>Hypocreales</taxon>
        <taxon>Nectriaceae</taxon>
        <taxon>Fusarium</taxon>
        <taxon>Fusarium tricinctum species complex</taxon>
    </lineage>
</organism>
<dbReference type="PROSITE" id="PS00463">
    <property type="entry name" value="ZN2_CY6_FUNGAL_1"/>
    <property type="match status" value="1"/>
</dbReference>
<keyword evidence="3" id="KW-0805">Transcription regulation</keyword>
<dbReference type="OrthoDB" id="416217at2759"/>
<evidence type="ECO:0000313" key="8">
    <source>
        <dbReference type="EMBL" id="KAH7235450.1"/>
    </source>
</evidence>
<keyword evidence="4" id="KW-0238">DNA-binding</keyword>
<keyword evidence="6" id="KW-0539">Nucleus</keyword>
<dbReference type="Proteomes" id="UP000813427">
    <property type="component" value="Unassembled WGS sequence"/>
</dbReference>
<keyword evidence="5" id="KW-0804">Transcription</keyword>
<feature type="domain" description="Zn(2)-C6 fungal-type" evidence="7">
    <location>
        <begin position="24"/>
        <end position="54"/>
    </location>
</feature>
<evidence type="ECO:0000256" key="4">
    <source>
        <dbReference type="ARBA" id="ARBA00023125"/>
    </source>
</evidence>
<comment type="caution">
    <text evidence="8">The sequence shown here is derived from an EMBL/GenBank/DDBJ whole genome shotgun (WGS) entry which is preliminary data.</text>
</comment>
<evidence type="ECO:0000256" key="3">
    <source>
        <dbReference type="ARBA" id="ARBA00023015"/>
    </source>
</evidence>
<dbReference type="GO" id="GO:0008270">
    <property type="term" value="F:zinc ion binding"/>
    <property type="evidence" value="ECO:0007669"/>
    <property type="project" value="InterPro"/>
</dbReference>
<dbReference type="SMART" id="SM00066">
    <property type="entry name" value="GAL4"/>
    <property type="match status" value="1"/>
</dbReference>
<dbReference type="PROSITE" id="PS50048">
    <property type="entry name" value="ZN2_CY6_FUNGAL_2"/>
    <property type="match status" value="1"/>
</dbReference>
<protein>
    <recommendedName>
        <fullName evidence="7">Zn(2)-C6 fungal-type domain-containing protein</fullName>
    </recommendedName>
</protein>
<evidence type="ECO:0000256" key="5">
    <source>
        <dbReference type="ARBA" id="ARBA00023163"/>
    </source>
</evidence>
<dbReference type="PANTHER" id="PTHR36206:SF12">
    <property type="entry name" value="ASPERCRYPTIN BIOSYNTHESIS CLUSTER-SPECIFIC TRANSCRIPTION REGULATOR ATNN-RELATED"/>
    <property type="match status" value="1"/>
</dbReference>
<dbReference type="InterPro" id="IPR001138">
    <property type="entry name" value="Zn2Cys6_DnaBD"/>
</dbReference>
<dbReference type="InterPro" id="IPR052360">
    <property type="entry name" value="Transcr_Regulatory_Proteins"/>
</dbReference>
<accession>A0A8K0W750</accession>
<name>A0A8K0W750_9HYPO</name>
<reference evidence="8" key="1">
    <citation type="journal article" date="2021" name="Nat. Commun.">
        <title>Genetic determinants of endophytism in the Arabidopsis root mycobiome.</title>
        <authorList>
            <person name="Mesny F."/>
            <person name="Miyauchi S."/>
            <person name="Thiergart T."/>
            <person name="Pickel B."/>
            <person name="Atanasova L."/>
            <person name="Karlsson M."/>
            <person name="Huettel B."/>
            <person name="Barry K.W."/>
            <person name="Haridas S."/>
            <person name="Chen C."/>
            <person name="Bauer D."/>
            <person name="Andreopoulos W."/>
            <person name="Pangilinan J."/>
            <person name="LaButti K."/>
            <person name="Riley R."/>
            <person name="Lipzen A."/>
            <person name="Clum A."/>
            <person name="Drula E."/>
            <person name="Henrissat B."/>
            <person name="Kohler A."/>
            <person name="Grigoriev I.V."/>
            <person name="Martin F.M."/>
            <person name="Hacquard S."/>
        </authorList>
    </citation>
    <scope>NUCLEOTIDE SEQUENCE</scope>
    <source>
        <strain evidence="8">MPI-SDFR-AT-0068</strain>
    </source>
</reference>
<dbReference type="EMBL" id="JAGPXF010000007">
    <property type="protein sequence ID" value="KAH7235450.1"/>
    <property type="molecule type" value="Genomic_DNA"/>
</dbReference>